<dbReference type="Proteomes" id="UP000027946">
    <property type="component" value="Unassembled WGS sequence"/>
</dbReference>
<feature type="chain" id="PRO_5038684415" evidence="1">
    <location>
        <begin position="20"/>
        <end position="485"/>
    </location>
</feature>
<keyword evidence="1" id="KW-0732">Signal</keyword>
<sequence>MKKPSILNVFMISMCMSLAYISLAYCDSSGLYEGTEILFNSFIGEDESNIYIDSKEIFWNPDAYGERHSNENPVFVLPKSNISGIYKEDAGSFYKRNVYEYGGPDSGTYFKSADCNVMGSNLYVDGVLVDYVENYHDSSNPDMVTHIYARKAPLPNSKELIIVNREDLPPGVVPPHSYYDRTLYVKDSYGIKKVNIDSWFSMQSATVCSNGSVILFGKTNHPVFYFNTAYIMDQDMNMTSAADFISQKLGVGIVQNSSTKNIFVIGMSGESVVMLVAPNPEKSLLDQLSHSNSYGFYNLNGDLSMEKRVESYDVFSKLQHELDSIDSDEIQVSDSKHIYVISDSFDTVANLSSGESFEIHKFGEEIGRFKAAGSAKVSFEGVFKDKMIPVYKYKTGTCICAEDLVIYGFEMKWDPDKRRTDFNTTGTLRSGKHRNLRDGPVYKSDVGIYVNGKYTESFNTGGYSLVDIYSLEYLTDYKMDFSLEN</sequence>
<proteinExistence type="predicted"/>
<evidence type="ECO:0000313" key="2">
    <source>
        <dbReference type="EMBL" id="KDR96667.1"/>
    </source>
</evidence>
<dbReference type="EMBL" id="JJMM01000002">
    <property type="protein sequence ID" value="KDR96667.1"/>
    <property type="molecule type" value="Genomic_DNA"/>
</dbReference>
<dbReference type="RefSeq" id="WP_038261229.1">
    <property type="nucleotide sequence ID" value="NZ_FSRH01000001.1"/>
</dbReference>
<gene>
    <name evidence="2" type="ORF">CLIT_2c02730</name>
</gene>
<dbReference type="STRING" id="1121324.CLIT_2c02730"/>
<organism evidence="2 3">
    <name type="scientific">Peptoclostridium litorale DSM 5388</name>
    <dbReference type="NCBI Taxonomy" id="1121324"/>
    <lineage>
        <taxon>Bacteria</taxon>
        <taxon>Bacillati</taxon>
        <taxon>Bacillota</taxon>
        <taxon>Clostridia</taxon>
        <taxon>Peptostreptococcales</taxon>
        <taxon>Peptoclostridiaceae</taxon>
        <taxon>Peptoclostridium</taxon>
    </lineage>
</organism>
<feature type="signal peptide" evidence="1">
    <location>
        <begin position="1"/>
        <end position="19"/>
    </location>
</feature>
<dbReference type="AlphaFoldDB" id="A0A069RR74"/>
<dbReference type="OrthoDB" id="9788327at2"/>
<reference evidence="2 3" key="1">
    <citation type="submission" date="2014-03" db="EMBL/GenBank/DDBJ databases">
        <title>Genome sequence of Clostridium litorale W6, DSM 5388.</title>
        <authorList>
            <person name="Poehlein A."/>
            <person name="Jagirdar A."/>
            <person name="Khonsari B."/>
            <person name="Chibani C.M."/>
            <person name="Gutierrez Gutierrez D.A."/>
            <person name="Davydova E."/>
            <person name="Alghaithi H.S."/>
            <person name="Nair K.P."/>
            <person name="Dhamotharan K."/>
            <person name="Chandran L."/>
            <person name="G W."/>
            <person name="Daniel R."/>
        </authorList>
    </citation>
    <scope>NUCLEOTIDE SEQUENCE [LARGE SCALE GENOMIC DNA]</scope>
    <source>
        <strain evidence="2 3">W6</strain>
    </source>
</reference>
<protein>
    <submittedName>
        <fullName evidence="2">Uncharacterized protein</fullName>
    </submittedName>
</protein>
<evidence type="ECO:0000313" key="3">
    <source>
        <dbReference type="Proteomes" id="UP000027946"/>
    </source>
</evidence>
<keyword evidence="3" id="KW-1185">Reference proteome</keyword>
<accession>A0A069RR74</accession>
<evidence type="ECO:0000256" key="1">
    <source>
        <dbReference type="SAM" id="SignalP"/>
    </source>
</evidence>
<name>A0A069RR74_PEPLI</name>
<comment type="caution">
    <text evidence="2">The sequence shown here is derived from an EMBL/GenBank/DDBJ whole genome shotgun (WGS) entry which is preliminary data.</text>
</comment>